<name>A0ACC8XCJ4_9FIRM</name>
<evidence type="ECO:0000313" key="2">
    <source>
        <dbReference type="Proteomes" id="UP000188605"/>
    </source>
</evidence>
<dbReference type="EMBL" id="LJDB01000051">
    <property type="protein sequence ID" value="ONI40460.1"/>
    <property type="molecule type" value="Genomic_DNA"/>
</dbReference>
<keyword evidence="2" id="KW-1185">Reference proteome</keyword>
<organism evidence="1 2">
    <name type="scientific">Candidatus Epulonipiscium fishelsonii</name>
    <dbReference type="NCBI Taxonomy" id="77094"/>
    <lineage>
        <taxon>Bacteria</taxon>
        <taxon>Bacillati</taxon>
        <taxon>Bacillota</taxon>
        <taxon>Clostridia</taxon>
        <taxon>Lachnospirales</taxon>
        <taxon>Lachnospiraceae</taxon>
        <taxon>Candidatus Epulonipiscium</taxon>
    </lineage>
</organism>
<sequence>MGYEVRPQKLRIPSGWNISYSSFSNINLQDYIDEPDNREIWLFEGNEDIFQIQKDNILIDLGWYPMYDPEGTYRIEVVKNLDWIKSECTFSDQDKDKIVNKIEEYLFYYSPYQPLELKLEPIPAWVGWEVKYNRFFEFNEANEHMALLYLSDKLLLLENSYHKAKIELGWFPKHSPYGIYRLSIFWAEQEWWFDSLDKEEIIDHLEEIMLSYSYVHNQSSGFCTKRNNELSLSLNNTRTKISGYEQ</sequence>
<evidence type="ECO:0000313" key="1">
    <source>
        <dbReference type="EMBL" id="ONI40460.1"/>
    </source>
</evidence>
<gene>
    <name evidence="1" type="ORF">AN396_06080</name>
</gene>
<reference evidence="1" key="1">
    <citation type="submission" date="2016-08" db="EMBL/GenBank/DDBJ databases">
        <authorList>
            <person name="Ngugi D.K."/>
            <person name="Miyake S."/>
            <person name="Stingl U."/>
        </authorList>
    </citation>
    <scope>NUCLEOTIDE SEQUENCE</scope>
    <source>
        <strain evidence="1">SCG-B11WGA-EpuloA1</strain>
    </source>
</reference>
<proteinExistence type="predicted"/>
<protein>
    <submittedName>
        <fullName evidence="1">Uncharacterized protein</fullName>
    </submittedName>
</protein>
<dbReference type="Proteomes" id="UP000188605">
    <property type="component" value="Unassembled WGS sequence"/>
</dbReference>
<comment type="caution">
    <text evidence="1">The sequence shown here is derived from an EMBL/GenBank/DDBJ whole genome shotgun (WGS) entry which is preliminary data.</text>
</comment>
<accession>A0ACC8XCJ4</accession>